<evidence type="ECO:0008006" key="4">
    <source>
        <dbReference type="Google" id="ProtNLM"/>
    </source>
</evidence>
<comment type="caution">
    <text evidence="2">The sequence shown here is derived from an EMBL/GenBank/DDBJ whole genome shotgun (WGS) entry which is preliminary data.</text>
</comment>
<dbReference type="EMBL" id="AZBU02000009">
    <property type="protein sequence ID" value="TKR65254.1"/>
    <property type="molecule type" value="Genomic_DNA"/>
</dbReference>
<feature type="compositionally biased region" description="Basic and acidic residues" evidence="1">
    <location>
        <begin position="59"/>
        <end position="71"/>
    </location>
</feature>
<dbReference type="Proteomes" id="UP000298663">
    <property type="component" value="Unassembled WGS sequence"/>
</dbReference>
<accession>A0A4U5M8I8</accession>
<keyword evidence="3" id="KW-1185">Reference proteome</keyword>
<dbReference type="InterPro" id="IPR012340">
    <property type="entry name" value="NA-bd_OB-fold"/>
</dbReference>
<proteinExistence type="predicted"/>
<feature type="compositionally biased region" description="Basic and acidic residues" evidence="1">
    <location>
        <begin position="1"/>
        <end position="16"/>
    </location>
</feature>
<dbReference type="Gene3D" id="2.40.50.140">
    <property type="entry name" value="Nucleic acid-binding proteins"/>
    <property type="match status" value="1"/>
</dbReference>
<name>A0A4U5M8I8_STECR</name>
<protein>
    <recommendedName>
        <fullName evidence="4">Replication protein A OB domain-containing protein</fullName>
    </recommendedName>
</protein>
<evidence type="ECO:0000313" key="2">
    <source>
        <dbReference type="EMBL" id="TKR65254.1"/>
    </source>
</evidence>
<evidence type="ECO:0000313" key="3">
    <source>
        <dbReference type="Proteomes" id="UP000298663"/>
    </source>
</evidence>
<evidence type="ECO:0000256" key="1">
    <source>
        <dbReference type="SAM" id="MobiDB-lite"/>
    </source>
</evidence>
<sequence>MSAHQEPRLQDPHQQEEMDVDVNLEVLGTMKLEDKPNAQNPDDDIKLDDAPMLRIPKKQHGDLKTEESKPRDFKRKSTSSLETPAKKRIPSRLSDFHNFAPGSSMAIIFARVVRAYSSSPSDNKKKKTTVVLQDREARTSIFASWGKEAEEMDKLFQDKSGARVLITNVNVVAKNPKWNKCSADVEFKMRFDTRIDFDQVPASGTTEDPSFKVNSFEEFPKFLGKRINLEIYAVFESFQSGKFYKAVVTDKKTTVELISRQEFKVDTFDKILMTNGLLSKKDQSFSIEIDEMSQIRIEEYGGGEEIFDPFELPAFKQ</sequence>
<organism evidence="2 3">
    <name type="scientific">Steinernema carpocapsae</name>
    <name type="common">Entomopathogenic nematode</name>
    <dbReference type="NCBI Taxonomy" id="34508"/>
    <lineage>
        <taxon>Eukaryota</taxon>
        <taxon>Metazoa</taxon>
        <taxon>Ecdysozoa</taxon>
        <taxon>Nematoda</taxon>
        <taxon>Chromadorea</taxon>
        <taxon>Rhabditida</taxon>
        <taxon>Tylenchina</taxon>
        <taxon>Panagrolaimomorpha</taxon>
        <taxon>Strongyloidoidea</taxon>
        <taxon>Steinernematidae</taxon>
        <taxon>Steinernema</taxon>
    </lineage>
</organism>
<reference evidence="2 3" key="2">
    <citation type="journal article" date="2019" name="G3 (Bethesda)">
        <title>Hybrid Assembly of the Genome of the Entomopathogenic Nematode Steinernema carpocapsae Identifies the X-Chromosome.</title>
        <authorList>
            <person name="Serra L."/>
            <person name="Macchietto M."/>
            <person name="Macias-Munoz A."/>
            <person name="McGill C.J."/>
            <person name="Rodriguez I.M."/>
            <person name="Rodriguez B."/>
            <person name="Murad R."/>
            <person name="Mortazavi A."/>
        </authorList>
    </citation>
    <scope>NUCLEOTIDE SEQUENCE [LARGE SCALE GENOMIC DNA]</scope>
    <source>
        <strain evidence="2 3">ALL</strain>
    </source>
</reference>
<dbReference type="AlphaFoldDB" id="A0A4U5M8I8"/>
<feature type="region of interest" description="Disordered" evidence="1">
    <location>
        <begin position="1"/>
        <end position="86"/>
    </location>
</feature>
<gene>
    <name evidence="2" type="ORF">L596_025683</name>
</gene>
<reference evidence="2 3" key="1">
    <citation type="journal article" date="2015" name="Genome Biol.">
        <title>Comparative genomics of Steinernema reveals deeply conserved gene regulatory networks.</title>
        <authorList>
            <person name="Dillman A.R."/>
            <person name="Macchietto M."/>
            <person name="Porter C.F."/>
            <person name="Rogers A."/>
            <person name="Williams B."/>
            <person name="Antoshechkin I."/>
            <person name="Lee M.M."/>
            <person name="Goodwin Z."/>
            <person name="Lu X."/>
            <person name="Lewis E.E."/>
            <person name="Goodrich-Blair H."/>
            <person name="Stock S.P."/>
            <person name="Adams B.J."/>
            <person name="Sternberg P.W."/>
            <person name="Mortazavi A."/>
        </authorList>
    </citation>
    <scope>NUCLEOTIDE SEQUENCE [LARGE SCALE GENOMIC DNA]</scope>
    <source>
        <strain evidence="2 3">ALL</strain>
    </source>
</reference>